<dbReference type="GO" id="GO:0003677">
    <property type="term" value="F:DNA binding"/>
    <property type="evidence" value="ECO:0007669"/>
    <property type="project" value="UniProtKB-KW"/>
</dbReference>
<dbReference type="AlphaFoldDB" id="A0A383D8Z9"/>
<evidence type="ECO:0000256" key="2">
    <source>
        <dbReference type="ARBA" id="ARBA00023125"/>
    </source>
</evidence>
<protein>
    <recommendedName>
        <fullName evidence="4">HTH gntR-type domain-containing protein</fullName>
    </recommendedName>
</protein>
<keyword evidence="1" id="KW-0805">Transcription regulation</keyword>
<dbReference type="InterPro" id="IPR000524">
    <property type="entry name" value="Tscrpt_reg_HTH_GntR"/>
</dbReference>
<keyword evidence="3" id="KW-0804">Transcription</keyword>
<feature type="domain" description="HTH gntR-type" evidence="4">
    <location>
        <begin position="16"/>
        <end position="73"/>
    </location>
</feature>
<dbReference type="PANTHER" id="PTHR43537">
    <property type="entry name" value="TRANSCRIPTIONAL REGULATOR, GNTR FAMILY"/>
    <property type="match status" value="1"/>
</dbReference>
<dbReference type="SUPFAM" id="SSF46785">
    <property type="entry name" value="Winged helix' DNA-binding domain"/>
    <property type="match status" value="1"/>
</dbReference>
<evidence type="ECO:0000256" key="3">
    <source>
        <dbReference type="ARBA" id="ARBA00023163"/>
    </source>
</evidence>
<evidence type="ECO:0000313" key="5">
    <source>
        <dbReference type="EMBL" id="SVE40780.1"/>
    </source>
</evidence>
<dbReference type="PROSITE" id="PS50949">
    <property type="entry name" value="HTH_GNTR"/>
    <property type="match status" value="1"/>
</dbReference>
<dbReference type="GO" id="GO:0003700">
    <property type="term" value="F:DNA-binding transcription factor activity"/>
    <property type="evidence" value="ECO:0007669"/>
    <property type="project" value="InterPro"/>
</dbReference>
<dbReference type="InterPro" id="IPR036388">
    <property type="entry name" value="WH-like_DNA-bd_sf"/>
</dbReference>
<proteinExistence type="predicted"/>
<accession>A0A383D8Z9</accession>
<dbReference type="SMART" id="SM00345">
    <property type="entry name" value="HTH_GNTR"/>
    <property type="match status" value="1"/>
</dbReference>
<dbReference type="Pfam" id="PF00392">
    <property type="entry name" value="GntR"/>
    <property type="match status" value="1"/>
</dbReference>
<dbReference type="Gene3D" id="1.10.10.10">
    <property type="entry name" value="Winged helix-like DNA-binding domain superfamily/Winged helix DNA-binding domain"/>
    <property type="match status" value="1"/>
</dbReference>
<evidence type="ECO:0000259" key="4">
    <source>
        <dbReference type="PROSITE" id="PS50949"/>
    </source>
</evidence>
<keyword evidence="2" id="KW-0238">DNA-binding</keyword>
<reference evidence="5" key="1">
    <citation type="submission" date="2018-05" db="EMBL/GenBank/DDBJ databases">
        <authorList>
            <person name="Lanie J.A."/>
            <person name="Ng W.-L."/>
            <person name="Kazmierczak K.M."/>
            <person name="Andrzejewski T.M."/>
            <person name="Davidsen T.M."/>
            <person name="Wayne K.J."/>
            <person name="Tettelin H."/>
            <person name="Glass J.I."/>
            <person name="Rusch D."/>
            <person name="Podicherti R."/>
            <person name="Tsui H.-C.T."/>
            <person name="Winkler M.E."/>
        </authorList>
    </citation>
    <scope>NUCLEOTIDE SEQUENCE</scope>
</reference>
<gene>
    <name evidence="5" type="ORF">METZ01_LOCUS493634</name>
</gene>
<sequence>MSNQPSSLLSLGAARQSLTGQAYRKLEEMIATLELPPGAVLSEVQLIEALDIGRTPIREALQRLAVEGLVEIL</sequence>
<name>A0A383D8Z9_9ZZZZ</name>
<dbReference type="PANTHER" id="PTHR43537:SF5">
    <property type="entry name" value="UXU OPERON TRANSCRIPTIONAL REGULATOR"/>
    <property type="match status" value="1"/>
</dbReference>
<dbReference type="InterPro" id="IPR036390">
    <property type="entry name" value="WH_DNA-bd_sf"/>
</dbReference>
<organism evidence="5">
    <name type="scientific">marine metagenome</name>
    <dbReference type="NCBI Taxonomy" id="408172"/>
    <lineage>
        <taxon>unclassified sequences</taxon>
        <taxon>metagenomes</taxon>
        <taxon>ecological metagenomes</taxon>
    </lineage>
</organism>
<dbReference type="PRINTS" id="PR00035">
    <property type="entry name" value="HTHGNTR"/>
</dbReference>
<evidence type="ECO:0000256" key="1">
    <source>
        <dbReference type="ARBA" id="ARBA00023015"/>
    </source>
</evidence>
<feature type="non-terminal residue" evidence="5">
    <location>
        <position position="73"/>
    </location>
</feature>
<dbReference type="EMBL" id="UINC01215198">
    <property type="protein sequence ID" value="SVE40780.1"/>
    <property type="molecule type" value="Genomic_DNA"/>
</dbReference>